<comment type="caution">
    <text evidence="2">The sequence shown here is derived from an EMBL/GenBank/DDBJ whole genome shotgun (WGS) entry which is preliminary data.</text>
</comment>
<dbReference type="AlphaFoldDB" id="A0A1G4B492"/>
<feature type="region of interest" description="Disordered" evidence="1">
    <location>
        <begin position="67"/>
        <end position="123"/>
    </location>
</feature>
<dbReference type="RefSeq" id="XP_022473410.1">
    <property type="nucleotide sequence ID" value="XM_022620098.1"/>
</dbReference>
<dbReference type="EMBL" id="MJBS01000072">
    <property type="protein sequence ID" value="OHE96250.1"/>
    <property type="molecule type" value="Genomic_DNA"/>
</dbReference>
<name>A0A1G4B492_9PEZI</name>
<dbReference type="GeneID" id="34561608"/>
<accession>A0A1G4B492</accession>
<evidence type="ECO:0000313" key="2">
    <source>
        <dbReference type="EMBL" id="OHE96250.1"/>
    </source>
</evidence>
<evidence type="ECO:0000256" key="1">
    <source>
        <dbReference type="SAM" id="MobiDB-lite"/>
    </source>
</evidence>
<sequence>MRCHYRVKLFRPFGVVNPRQRFGTLGGLGRAVSLSEQELLDTTTLAIARARVSAAGASEEVVQSWSDQDASVPGLGSDTPLNSPGNRAVCRNDRRTAAYHSKNGSGAPARRRRGRIESGAEGRAGRCSGVYQNLELSMVYGQKLECFEVS</sequence>
<evidence type="ECO:0000313" key="3">
    <source>
        <dbReference type="Proteomes" id="UP000176998"/>
    </source>
</evidence>
<proteinExistence type="predicted"/>
<dbReference type="Proteomes" id="UP000176998">
    <property type="component" value="Unassembled WGS sequence"/>
</dbReference>
<reference evidence="2 3" key="1">
    <citation type="submission" date="2016-09" db="EMBL/GenBank/DDBJ databases">
        <authorList>
            <person name="Capua I."/>
            <person name="De Benedictis P."/>
            <person name="Joannis T."/>
            <person name="Lombin L.H."/>
            <person name="Cattoli G."/>
        </authorList>
    </citation>
    <scope>NUCLEOTIDE SEQUENCE [LARGE SCALE GENOMIC DNA]</scope>
    <source>
        <strain evidence="2 3">IMI 309357</strain>
    </source>
</reference>
<organism evidence="2 3">
    <name type="scientific">Colletotrichum orchidophilum</name>
    <dbReference type="NCBI Taxonomy" id="1209926"/>
    <lineage>
        <taxon>Eukaryota</taxon>
        <taxon>Fungi</taxon>
        <taxon>Dikarya</taxon>
        <taxon>Ascomycota</taxon>
        <taxon>Pezizomycotina</taxon>
        <taxon>Sordariomycetes</taxon>
        <taxon>Hypocreomycetidae</taxon>
        <taxon>Glomerellales</taxon>
        <taxon>Glomerellaceae</taxon>
        <taxon>Colletotrichum</taxon>
    </lineage>
</organism>
<protein>
    <submittedName>
        <fullName evidence="2">Uncharacterized protein</fullName>
    </submittedName>
</protein>
<gene>
    <name evidence="2" type="ORF">CORC01_08468</name>
</gene>
<keyword evidence="3" id="KW-1185">Reference proteome</keyword>